<reference evidence="2 3" key="1">
    <citation type="journal article" date="2020" name="ISME J.">
        <title>Comparative genomics reveals insights into cyanobacterial evolution and habitat adaptation.</title>
        <authorList>
            <person name="Chen M.Y."/>
            <person name="Teng W.K."/>
            <person name="Zhao L."/>
            <person name="Hu C.X."/>
            <person name="Zhou Y.K."/>
            <person name="Han B.P."/>
            <person name="Song L.R."/>
            <person name="Shu W.S."/>
        </authorList>
    </citation>
    <scope>NUCLEOTIDE SEQUENCE [LARGE SCALE GENOMIC DNA]</scope>
    <source>
        <strain evidence="2 3">FACHB-252</strain>
    </source>
</reference>
<organism evidence="2 3">
    <name type="scientific">Nostoc punctiforme FACHB-252</name>
    <dbReference type="NCBI Taxonomy" id="1357509"/>
    <lineage>
        <taxon>Bacteria</taxon>
        <taxon>Bacillati</taxon>
        <taxon>Cyanobacteriota</taxon>
        <taxon>Cyanophyceae</taxon>
        <taxon>Nostocales</taxon>
        <taxon>Nostocaceae</taxon>
        <taxon>Nostoc</taxon>
    </lineage>
</organism>
<protein>
    <submittedName>
        <fullName evidence="2">Uncharacterized protein</fullName>
    </submittedName>
</protein>
<accession>A0ABR8H3E4</accession>
<evidence type="ECO:0000256" key="1">
    <source>
        <dbReference type="SAM" id="Phobius"/>
    </source>
</evidence>
<sequence length="75" mass="8392">MPSQQSSVISQQLTLNSTANISFFSSVDRRNYLILAIVVLIKVSAIVTITLELLKVLYRICRSPPILLEKPSTQM</sequence>
<dbReference type="Proteomes" id="UP000606396">
    <property type="component" value="Unassembled WGS sequence"/>
</dbReference>
<proteinExistence type="predicted"/>
<feature type="transmembrane region" description="Helical" evidence="1">
    <location>
        <begin position="32"/>
        <end position="54"/>
    </location>
</feature>
<keyword evidence="1" id="KW-0812">Transmembrane</keyword>
<comment type="caution">
    <text evidence="2">The sequence shown here is derived from an EMBL/GenBank/DDBJ whole genome shotgun (WGS) entry which is preliminary data.</text>
</comment>
<evidence type="ECO:0000313" key="3">
    <source>
        <dbReference type="Proteomes" id="UP000606396"/>
    </source>
</evidence>
<keyword evidence="3" id="KW-1185">Reference proteome</keyword>
<dbReference type="RefSeq" id="WP_190947871.1">
    <property type="nucleotide sequence ID" value="NZ_JACJTC010000001.1"/>
</dbReference>
<gene>
    <name evidence="2" type="ORF">H6G94_00395</name>
</gene>
<keyword evidence="1" id="KW-0472">Membrane</keyword>
<evidence type="ECO:0000313" key="2">
    <source>
        <dbReference type="EMBL" id="MBD2609745.1"/>
    </source>
</evidence>
<name>A0ABR8H3E4_NOSPU</name>
<dbReference type="EMBL" id="JACJTC010000001">
    <property type="protein sequence ID" value="MBD2609745.1"/>
    <property type="molecule type" value="Genomic_DNA"/>
</dbReference>
<keyword evidence="1" id="KW-1133">Transmembrane helix</keyword>